<dbReference type="InterPro" id="IPR003602">
    <property type="entry name" value="Topo_IA_DNA-bd_dom"/>
</dbReference>
<evidence type="ECO:0000259" key="12">
    <source>
        <dbReference type="PROSITE" id="PS52039"/>
    </source>
</evidence>
<dbReference type="Gene3D" id="3.40.50.140">
    <property type="match status" value="1"/>
</dbReference>
<keyword evidence="7 10" id="KW-0799">Topoisomerase</keyword>
<evidence type="ECO:0000313" key="13">
    <source>
        <dbReference type="EMBL" id="HIU22977.1"/>
    </source>
</evidence>
<dbReference type="InterPro" id="IPR003601">
    <property type="entry name" value="Topo_IA_2"/>
</dbReference>
<dbReference type="PROSITE" id="PS52039">
    <property type="entry name" value="TOPO_IA_2"/>
    <property type="match status" value="1"/>
</dbReference>
<dbReference type="Gene3D" id="2.70.20.10">
    <property type="entry name" value="Topoisomerase I, domain 3"/>
    <property type="match status" value="1"/>
</dbReference>
<reference evidence="13" key="2">
    <citation type="journal article" date="2021" name="PeerJ">
        <title>Extensive microbial diversity within the chicken gut microbiome revealed by metagenomics and culture.</title>
        <authorList>
            <person name="Gilroy R."/>
            <person name="Ravi A."/>
            <person name="Getino M."/>
            <person name="Pursley I."/>
            <person name="Horton D.L."/>
            <person name="Alikhan N.F."/>
            <person name="Baker D."/>
            <person name="Gharbi K."/>
            <person name="Hall N."/>
            <person name="Watson M."/>
            <person name="Adriaenssens E.M."/>
            <person name="Foster-Nyarko E."/>
            <person name="Jarju S."/>
            <person name="Secka A."/>
            <person name="Antonio M."/>
            <person name="Oren A."/>
            <person name="Chaudhuri R.R."/>
            <person name="La Ragione R."/>
            <person name="Hildebrand F."/>
            <person name="Pallen M.J."/>
        </authorList>
    </citation>
    <scope>NUCLEOTIDE SEQUENCE</scope>
    <source>
        <strain evidence="13">CHK197-8231</strain>
    </source>
</reference>
<dbReference type="SMART" id="SM00436">
    <property type="entry name" value="TOP1Bc"/>
    <property type="match status" value="1"/>
</dbReference>
<dbReference type="InterPro" id="IPR034149">
    <property type="entry name" value="TOPRIM_TopoI"/>
</dbReference>
<keyword evidence="5" id="KW-0862">Zinc</keyword>
<evidence type="ECO:0000256" key="10">
    <source>
        <dbReference type="HAMAP-Rule" id="MF_00952"/>
    </source>
</evidence>
<dbReference type="Gene3D" id="1.10.290.10">
    <property type="entry name" value="Topoisomerase I, domain 4"/>
    <property type="match status" value="1"/>
</dbReference>
<keyword evidence="4" id="KW-0863">Zinc-finger</keyword>
<feature type="domain" description="Topo IA-type catalytic" evidence="12">
    <location>
        <begin position="132"/>
        <end position="551"/>
    </location>
</feature>
<dbReference type="Pfam" id="PF01751">
    <property type="entry name" value="Toprim"/>
    <property type="match status" value="1"/>
</dbReference>
<reference evidence="13" key="1">
    <citation type="submission" date="2020-10" db="EMBL/GenBank/DDBJ databases">
        <authorList>
            <person name="Gilroy R."/>
        </authorList>
    </citation>
    <scope>NUCLEOTIDE SEQUENCE</scope>
    <source>
        <strain evidence="13">CHK197-8231</strain>
    </source>
</reference>
<protein>
    <recommendedName>
        <fullName evidence="10">DNA topoisomerase 1</fullName>
        <ecNumber evidence="10">5.6.2.1</ecNumber>
    </recommendedName>
    <alternativeName>
        <fullName evidence="10">DNA topoisomerase I</fullName>
    </alternativeName>
</protein>
<organism evidence="13 14">
    <name type="scientific">Candidatus Fimihabitans intestinipullorum</name>
    <dbReference type="NCBI Taxonomy" id="2840820"/>
    <lineage>
        <taxon>Bacteria</taxon>
        <taxon>Bacillati</taxon>
        <taxon>Mycoplasmatota</taxon>
        <taxon>Mycoplasmatota incertae sedis</taxon>
        <taxon>Candidatus Fimihabitans</taxon>
    </lineage>
</organism>
<feature type="site" description="Interaction with DNA" evidence="10">
    <location>
        <position position="33"/>
    </location>
</feature>
<dbReference type="InterPro" id="IPR013825">
    <property type="entry name" value="Topo_IA_cen_sub2"/>
</dbReference>
<dbReference type="PANTHER" id="PTHR42785">
    <property type="entry name" value="DNA TOPOISOMERASE, TYPE IA, CORE"/>
    <property type="match status" value="1"/>
</dbReference>
<dbReference type="Pfam" id="PF01396">
    <property type="entry name" value="Zn_ribbon_Top1"/>
    <property type="match status" value="3"/>
</dbReference>
<dbReference type="HAMAP" id="MF_00952">
    <property type="entry name" value="Topoisom_1_prok"/>
    <property type="match status" value="1"/>
</dbReference>
<proteinExistence type="inferred from homology"/>
<dbReference type="PRINTS" id="PR00417">
    <property type="entry name" value="PRTPISMRASEI"/>
</dbReference>
<comment type="similarity">
    <text evidence="2 10">Belongs to the type IA topoisomerase family.</text>
</comment>
<dbReference type="Proteomes" id="UP000824087">
    <property type="component" value="Unassembled WGS sequence"/>
</dbReference>
<dbReference type="InterPro" id="IPR023406">
    <property type="entry name" value="Topo_IA_AS"/>
</dbReference>
<dbReference type="Pfam" id="PF01131">
    <property type="entry name" value="Topoisom_bac"/>
    <property type="match status" value="1"/>
</dbReference>
<feature type="site" description="Interaction with DNA" evidence="10">
    <location>
        <position position="143"/>
    </location>
</feature>
<dbReference type="GO" id="GO:0003917">
    <property type="term" value="F:DNA topoisomerase type I (single strand cut, ATP-independent) activity"/>
    <property type="evidence" value="ECO:0007669"/>
    <property type="project" value="UniProtKB-UniRule"/>
</dbReference>
<gene>
    <name evidence="10 13" type="primary">topA</name>
    <name evidence="13" type="ORF">IAD49_05290</name>
</gene>
<feature type="site" description="Interaction with DNA" evidence="10">
    <location>
        <position position="483"/>
    </location>
</feature>
<dbReference type="InterPro" id="IPR000380">
    <property type="entry name" value="Topo_IA"/>
</dbReference>
<dbReference type="EC" id="5.6.2.1" evidence="10"/>
<evidence type="ECO:0000256" key="8">
    <source>
        <dbReference type="ARBA" id="ARBA00023125"/>
    </source>
</evidence>
<keyword evidence="6" id="KW-0460">Magnesium</keyword>
<feature type="site" description="Interaction with DNA" evidence="10">
    <location>
        <position position="142"/>
    </location>
</feature>
<dbReference type="GO" id="GO:0008270">
    <property type="term" value="F:zinc ion binding"/>
    <property type="evidence" value="ECO:0007669"/>
    <property type="project" value="UniProtKB-KW"/>
</dbReference>
<evidence type="ECO:0000256" key="9">
    <source>
        <dbReference type="ARBA" id="ARBA00023235"/>
    </source>
</evidence>
<evidence type="ECO:0000259" key="11">
    <source>
        <dbReference type="PROSITE" id="PS50880"/>
    </source>
</evidence>
<dbReference type="SUPFAM" id="SSF57783">
    <property type="entry name" value="Zinc beta-ribbon"/>
    <property type="match status" value="2"/>
</dbReference>
<feature type="active site" description="O-(5'-phospho-DNA)-tyrosine intermediate" evidence="10">
    <location>
        <position position="294"/>
    </location>
</feature>
<comment type="subunit">
    <text evidence="10">Monomer.</text>
</comment>
<dbReference type="InterPro" id="IPR013826">
    <property type="entry name" value="Topo_IA_cen_sub3"/>
</dbReference>
<dbReference type="Gene3D" id="3.30.65.10">
    <property type="entry name" value="Bacterial Topoisomerase I, domain 1"/>
    <property type="match status" value="1"/>
</dbReference>
<dbReference type="Gene3D" id="1.10.460.10">
    <property type="entry name" value="Topoisomerase I, domain 2"/>
    <property type="match status" value="1"/>
</dbReference>
<dbReference type="InterPro" id="IPR013824">
    <property type="entry name" value="Topo_IA_cen_sub1"/>
</dbReference>
<dbReference type="SMART" id="SM00437">
    <property type="entry name" value="TOP1Ac"/>
    <property type="match status" value="1"/>
</dbReference>
<dbReference type="InterPro" id="IPR023405">
    <property type="entry name" value="Topo_IA_core_domain"/>
</dbReference>
<keyword evidence="3" id="KW-0479">Metal-binding</keyword>
<comment type="caution">
    <text evidence="13">The sequence shown here is derived from an EMBL/GenBank/DDBJ whole genome shotgun (WGS) entry which is preliminary data.</text>
</comment>
<feature type="site" description="Interaction with DNA" evidence="10">
    <location>
        <position position="296"/>
    </location>
</feature>
<dbReference type="AlphaFoldDB" id="A0A9D1HVU4"/>
<accession>A0A9D1HVU4</accession>
<feature type="site" description="Interaction with DNA" evidence="10">
    <location>
        <position position="146"/>
    </location>
</feature>
<dbReference type="InterPro" id="IPR005733">
    <property type="entry name" value="TopoI_bac-type"/>
</dbReference>
<dbReference type="PROSITE" id="PS00396">
    <property type="entry name" value="TOPO_IA_1"/>
    <property type="match status" value="1"/>
</dbReference>
<evidence type="ECO:0000256" key="5">
    <source>
        <dbReference type="ARBA" id="ARBA00022833"/>
    </source>
</evidence>
<sequence>MAKNLVIVESPSKSKTIEKYLGKDYKVVSSKGHIRDLSTSGKYGLGVDIEDHFKPKYTTIKGKKKTIDELKKDVKNASFVYLATDPDREGEAISWHLYDTLGLKENNYDRVVFHEITKNAVLDAFQHARKIDQNLVNSQETRRILDRIIGFRLSKLMQAKTGGKSAGRVQSVALKLIVDREREIEAFQAEEYWTIHAHFKEFDADLFQKNHKDFEIHNEVEANEVLDQLSNAFKIESVDKKVKNKKSKLPFTTSTLQQDASNKLNMNAKRTMSVAQKLYEGIELADETVGLITYMRTDSTRLSNEFIGSTYQWIEAKYGKEYLGYVKMAKKTENVQDAHEAIRPTSIERTPENVRPYLSDDEFKLYRMIYYRALASLMKDAKTENTTVILDNNDYQFKATGQVIVFDGYLKVYQDYEDTKENTLPPLDEYQSNVIVSNDITKEQHFTKPPARYTEAKLVKAMEELGIGRPSTYATIMDNIKTRGYVVLEEKKFKPTEIGFEVTDRLQEHFSHIINVKYTAAMEEDLDEIAEGKKVWYQTLEDFYKDFEPAVKEAFDQMEKKAPEKTGEVCPECGSDLVVRKGRYGEFVACSNYPECKYIKAQPKEEVVVCDCPNCDGKIIERKSKRGKLFYGCNNFPKCKTAYWDRPTGEKCPECGGMLTEKKDKIKCSNCDYEK</sequence>
<dbReference type="NCBIfam" id="TIGR01051">
    <property type="entry name" value="topA_bact"/>
    <property type="match status" value="1"/>
</dbReference>
<evidence type="ECO:0000256" key="2">
    <source>
        <dbReference type="ARBA" id="ARBA00009446"/>
    </source>
</evidence>
<dbReference type="InterPro" id="IPR013497">
    <property type="entry name" value="Topo_IA_cen"/>
</dbReference>
<dbReference type="InterPro" id="IPR006171">
    <property type="entry name" value="TOPRIM_dom"/>
</dbReference>
<evidence type="ECO:0000256" key="1">
    <source>
        <dbReference type="ARBA" id="ARBA00000213"/>
    </source>
</evidence>
<comment type="catalytic activity">
    <reaction evidence="1 10">
        <text>ATP-independent breakage of single-stranded DNA, followed by passage and rejoining.</text>
        <dbReference type="EC" id="5.6.2.1"/>
    </reaction>
</comment>
<dbReference type="InterPro" id="IPR013498">
    <property type="entry name" value="Topo_IA_Znf"/>
</dbReference>
<keyword evidence="9 10" id="KW-0413">Isomerase</keyword>
<evidence type="ECO:0000256" key="4">
    <source>
        <dbReference type="ARBA" id="ARBA00022771"/>
    </source>
</evidence>
<evidence type="ECO:0000313" key="14">
    <source>
        <dbReference type="Proteomes" id="UP000824087"/>
    </source>
</evidence>
<evidence type="ECO:0000256" key="7">
    <source>
        <dbReference type="ARBA" id="ARBA00023029"/>
    </source>
</evidence>
<dbReference type="PANTHER" id="PTHR42785:SF1">
    <property type="entry name" value="DNA TOPOISOMERASE"/>
    <property type="match status" value="1"/>
</dbReference>
<keyword evidence="8 10" id="KW-0238">DNA-binding</keyword>
<dbReference type="EMBL" id="DVML01000031">
    <property type="protein sequence ID" value="HIU22977.1"/>
    <property type="molecule type" value="Genomic_DNA"/>
</dbReference>
<feature type="domain" description="Toprim" evidence="11">
    <location>
        <begin position="3"/>
        <end position="116"/>
    </location>
</feature>
<dbReference type="SMART" id="SM00493">
    <property type="entry name" value="TOPRIM"/>
    <property type="match status" value="1"/>
</dbReference>
<comment type="caution">
    <text evidence="10">Lacks conserved residue(s) required for the propagation of feature annotation.</text>
</comment>
<dbReference type="CDD" id="cd03363">
    <property type="entry name" value="TOPRIM_TopoIA_TopoI"/>
    <property type="match status" value="1"/>
</dbReference>
<evidence type="ECO:0000256" key="3">
    <source>
        <dbReference type="ARBA" id="ARBA00022723"/>
    </source>
</evidence>
<comment type="function">
    <text evidence="10">Releases the supercoiling and torsional tension of DNA, which is introduced during the DNA replication and transcription, by transiently cleaving and rejoining one strand of the DNA duplex. Introduces a single-strand break via transesterification at a target site in duplex DNA. The scissile phosphodiester is attacked by the catalytic tyrosine of the enzyme, resulting in the formation of a DNA-(5'-phosphotyrosyl)-enzyme intermediate and the expulsion of a 3'-OH DNA strand. The free DNA strand then undergoes passage around the unbroken strand, thus removing DNA supercoils. Finally, in the religation step, the DNA 3'-OH attacks the covalent intermediate to expel the active-site tyrosine and restore the DNA phosphodiester backbone.</text>
</comment>
<dbReference type="InterPro" id="IPR028612">
    <property type="entry name" value="Topoisom_1_IA"/>
</dbReference>
<evidence type="ECO:0000256" key="6">
    <source>
        <dbReference type="ARBA" id="ARBA00022842"/>
    </source>
</evidence>
<dbReference type="CDD" id="cd00186">
    <property type="entry name" value="TOP1Ac"/>
    <property type="match status" value="1"/>
</dbReference>
<dbReference type="PROSITE" id="PS50880">
    <property type="entry name" value="TOPRIM"/>
    <property type="match status" value="1"/>
</dbReference>
<dbReference type="GO" id="GO:0006265">
    <property type="term" value="P:DNA topological change"/>
    <property type="evidence" value="ECO:0007669"/>
    <property type="project" value="UniProtKB-UniRule"/>
</dbReference>
<name>A0A9D1HVU4_9BACT</name>
<dbReference type="SUPFAM" id="SSF56712">
    <property type="entry name" value="Prokaryotic type I DNA topoisomerase"/>
    <property type="match status" value="1"/>
</dbReference>
<feature type="region of interest" description="Interaction with DNA" evidence="10">
    <location>
        <begin position="165"/>
        <end position="170"/>
    </location>
</feature>
<dbReference type="GO" id="GO:0003677">
    <property type="term" value="F:DNA binding"/>
    <property type="evidence" value="ECO:0007669"/>
    <property type="project" value="UniProtKB-KW"/>
</dbReference>
<dbReference type="GO" id="GO:0005694">
    <property type="term" value="C:chromosome"/>
    <property type="evidence" value="ECO:0007669"/>
    <property type="project" value="InterPro"/>
</dbReference>